<evidence type="ECO:0000313" key="1">
    <source>
        <dbReference type="EMBL" id="AWX69691.1"/>
    </source>
</evidence>
<proteinExistence type="predicted"/>
<evidence type="ECO:0000313" key="2">
    <source>
        <dbReference type="Proteomes" id="UP000250218"/>
    </source>
</evidence>
<dbReference type="RefSeq" id="WP_033178926.1">
    <property type="nucleotide sequence ID" value="NZ_CP030140.1"/>
</dbReference>
<dbReference type="EMBL" id="CP030140">
    <property type="protein sequence ID" value="AWX69691.1"/>
    <property type="molecule type" value="Genomic_DNA"/>
</dbReference>
<accession>A0A2Z4NDM8</accession>
<reference evidence="2" key="1">
    <citation type="submission" date="2018-06" db="EMBL/GenBank/DDBJ databases">
        <title>Complete genome sequences of Mycoplasma anatis, M. anseris and M. cloacale type strains.</title>
        <authorList>
            <person name="Grozner D."/>
            <person name="Forro B."/>
            <person name="Sulyok K.M."/>
            <person name="Marton S."/>
            <person name="Kreizinger Z."/>
            <person name="Banyai K."/>
            <person name="Gyuranecz M."/>
        </authorList>
    </citation>
    <scope>NUCLEOTIDE SEQUENCE [LARGE SCALE GENOMIC DNA]</scope>
    <source>
        <strain evidence="2">ATCC 49234</strain>
    </source>
</reference>
<dbReference type="KEGG" id="mane:DP065_02970"/>
<gene>
    <name evidence="1" type="ORF">DP065_02970</name>
</gene>
<name>A0A2Z4NDM8_9BACT</name>
<keyword evidence="2" id="KW-1185">Reference proteome</keyword>
<organism evidence="1 2">
    <name type="scientific">[Mycoplasma] anseris</name>
    <dbReference type="NCBI Taxonomy" id="92400"/>
    <lineage>
        <taxon>Bacteria</taxon>
        <taxon>Bacillati</taxon>
        <taxon>Mycoplasmatota</taxon>
        <taxon>Mycoplasmoidales</taxon>
        <taxon>Metamycoplasmataceae</taxon>
        <taxon>Metamycoplasma</taxon>
    </lineage>
</organism>
<dbReference type="Proteomes" id="UP000250218">
    <property type="component" value="Chromosome"/>
</dbReference>
<sequence length="68" mass="8234">METKLIKLLNKECGISFCKSDYVFWGTLTRNKEKDLWTLQVINNEKFIISFKPENINKLWRLIKREVK</sequence>
<protein>
    <submittedName>
        <fullName evidence="1">Uncharacterized protein</fullName>
    </submittedName>
</protein>
<dbReference type="AlphaFoldDB" id="A0A2Z4NDM8"/>